<organism evidence="2 3">
    <name type="scientific">Ligaoa zhengdingensis</name>
    <dbReference type="NCBI Taxonomy" id="2763658"/>
    <lineage>
        <taxon>Bacteria</taxon>
        <taxon>Bacillati</taxon>
        <taxon>Bacillota</taxon>
        <taxon>Clostridia</taxon>
        <taxon>Eubacteriales</taxon>
        <taxon>Oscillospiraceae</taxon>
        <taxon>Ligaoa</taxon>
    </lineage>
</organism>
<reference evidence="2" key="1">
    <citation type="submission" date="2020-08" db="EMBL/GenBank/DDBJ databases">
        <title>Genome public.</title>
        <authorList>
            <person name="Liu C."/>
            <person name="Sun Q."/>
        </authorList>
    </citation>
    <scope>NUCLEOTIDE SEQUENCE</scope>
    <source>
        <strain evidence="2">NSJ-31</strain>
    </source>
</reference>
<keyword evidence="3" id="KW-1185">Reference proteome</keyword>
<feature type="domain" description="Contractile injection system tube protein N-terminal" evidence="1">
    <location>
        <begin position="13"/>
        <end position="188"/>
    </location>
</feature>
<dbReference type="AlphaFoldDB" id="A0A926I034"/>
<gene>
    <name evidence="2" type="ORF">H8711_06440</name>
</gene>
<sequence>MLDALTQGGNGKLAKASLLVFDGGEGAPPTSLDVQFNPSEYTITRGVNLSEKTGDGQQANPQDVQVTSGALSTLSVTLYFDAFTDLKSLGVMDVVGAVSNVASNPMELLKTLGQVVMPDLHAEVNDLCNRVATTIRYVSSLHQPPVVRFVWGQGIQFEGIVQSSTINYTMFAPNGTPVRMKMVLKIVGEELELIQGDASAPFESPDRTKERFLPYGDQLWMVAADEYGDPNEWKVIAQANGILNPRAIGRAVRLKVPAIR</sequence>
<protein>
    <recommendedName>
        <fullName evidence="1">Contractile injection system tube protein N-terminal domain-containing protein</fullName>
    </recommendedName>
</protein>
<comment type="caution">
    <text evidence="2">The sequence shown here is derived from an EMBL/GenBank/DDBJ whole genome shotgun (WGS) entry which is preliminary data.</text>
</comment>
<name>A0A926I034_9FIRM</name>
<dbReference type="InterPro" id="IPR045361">
    <property type="entry name" value="CIS_tube_prot_N"/>
</dbReference>
<evidence type="ECO:0000313" key="2">
    <source>
        <dbReference type="EMBL" id="MBC8546572.1"/>
    </source>
</evidence>
<evidence type="ECO:0000259" key="1">
    <source>
        <dbReference type="Pfam" id="PF19266"/>
    </source>
</evidence>
<proteinExistence type="predicted"/>
<dbReference type="RefSeq" id="WP_249282650.1">
    <property type="nucleotide sequence ID" value="NZ_JACRST010000007.1"/>
</dbReference>
<evidence type="ECO:0000313" key="3">
    <source>
        <dbReference type="Proteomes" id="UP000653127"/>
    </source>
</evidence>
<dbReference type="EMBL" id="JACRST010000007">
    <property type="protein sequence ID" value="MBC8546572.1"/>
    <property type="molecule type" value="Genomic_DNA"/>
</dbReference>
<dbReference type="Pfam" id="PF19266">
    <property type="entry name" value="CIS_tube"/>
    <property type="match status" value="1"/>
</dbReference>
<accession>A0A926I034</accession>
<dbReference type="Proteomes" id="UP000653127">
    <property type="component" value="Unassembled WGS sequence"/>
</dbReference>